<comment type="catalytic activity">
    <reaction evidence="2 4">
        <text>L-methionyl-[protein] + [thioredoxin]-disulfide + H2O = L-methionyl-(S)-S-oxide-[protein] + [thioredoxin]-dithiol</text>
        <dbReference type="Rhea" id="RHEA:14217"/>
        <dbReference type="Rhea" id="RHEA-COMP:10698"/>
        <dbReference type="Rhea" id="RHEA-COMP:10700"/>
        <dbReference type="Rhea" id="RHEA-COMP:12313"/>
        <dbReference type="Rhea" id="RHEA-COMP:12315"/>
        <dbReference type="ChEBI" id="CHEBI:15377"/>
        <dbReference type="ChEBI" id="CHEBI:16044"/>
        <dbReference type="ChEBI" id="CHEBI:29950"/>
        <dbReference type="ChEBI" id="CHEBI:44120"/>
        <dbReference type="ChEBI" id="CHEBI:50058"/>
        <dbReference type="EC" id="1.8.4.11"/>
    </reaction>
</comment>
<name>A0A0L6U3D1_9FIRM</name>
<keyword evidence="1 4" id="KW-0560">Oxidoreductase</keyword>
<dbReference type="Proteomes" id="UP000036873">
    <property type="component" value="Unassembled WGS sequence"/>
</dbReference>
<gene>
    <name evidence="4" type="primary">msrA</name>
    <name evidence="6" type="ORF">AKG39_02365</name>
</gene>
<dbReference type="OrthoDB" id="4174719at2"/>
<organism evidence="6 7">
    <name type="scientific">Acetobacterium bakii</name>
    <dbReference type="NCBI Taxonomy" id="52689"/>
    <lineage>
        <taxon>Bacteria</taxon>
        <taxon>Bacillati</taxon>
        <taxon>Bacillota</taxon>
        <taxon>Clostridia</taxon>
        <taxon>Eubacteriales</taxon>
        <taxon>Eubacteriaceae</taxon>
        <taxon>Acetobacterium</taxon>
    </lineage>
</organism>
<dbReference type="Gene3D" id="3.30.1060.10">
    <property type="entry name" value="Peptide methionine sulphoxide reductase MsrA"/>
    <property type="match status" value="1"/>
</dbReference>
<evidence type="ECO:0000313" key="6">
    <source>
        <dbReference type="EMBL" id="KNZ43026.1"/>
    </source>
</evidence>
<dbReference type="Pfam" id="PF01625">
    <property type="entry name" value="PMSR"/>
    <property type="match status" value="1"/>
</dbReference>
<evidence type="ECO:0000259" key="5">
    <source>
        <dbReference type="Pfam" id="PF01625"/>
    </source>
</evidence>
<comment type="function">
    <text evidence="4">Has an important function as a repair enzyme for proteins that have been inactivated by oxidation. Catalyzes the reversible oxidation-reduction of methionine sulfoxide in proteins to methionine.</text>
</comment>
<dbReference type="InterPro" id="IPR050162">
    <property type="entry name" value="MsrA_MetSO_reductase"/>
</dbReference>
<dbReference type="STRING" id="52689.AKG39_02365"/>
<dbReference type="PANTHER" id="PTHR42799">
    <property type="entry name" value="MITOCHONDRIAL PEPTIDE METHIONINE SULFOXIDE REDUCTASE"/>
    <property type="match status" value="1"/>
</dbReference>
<protein>
    <recommendedName>
        <fullName evidence="4">Peptide methionine sulfoxide reductase MsrA</fullName>
        <shortName evidence="4">Protein-methionine-S-oxide reductase</shortName>
        <ecNumber evidence="4">1.8.4.11</ecNumber>
    </recommendedName>
    <alternativeName>
        <fullName evidence="4">Peptide-methionine (S)-S-oxide reductase</fullName>
        <shortName evidence="4">Peptide Met(O) reductase</shortName>
    </alternativeName>
</protein>
<dbReference type="GO" id="GO:0008113">
    <property type="term" value="F:peptide-methionine (S)-S-oxide reductase activity"/>
    <property type="evidence" value="ECO:0007669"/>
    <property type="project" value="UniProtKB-UniRule"/>
</dbReference>
<dbReference type="AlphaFoldDB" id="A0A0L6U3D1"/>
<dbReference type="HAMAP" id="MF_01401">
    <property type="entry name" value="MsrA"/>
    <property type="match status" value="1"/>
</dbReference>
<dbReference type="GO" id="GO:0033744">
    <property type="term" value="F:L-methionine:thioredoxin-disulfide S-oxidoreductase activity"/>
    <property type="evidence" value="ECO:0007669"/>
    <property type="project" value="RHEA"/>
</dbReference>
<proteinExistence type="inferred from homology"/>
<feature type="active site" evidence="4">
    <location>
        <position position="15"/>
    </location>
</feature>
<evidence type="ECO:0000256" key="3">
    <source>
        <dbReference type="ARBA" id="ARBA00048782"/>
    </source>
</evidence>
<dbReference type="PATRIC" id="fig|52689.4.peg.3396"/>
<dbReference type="GO" id="GO:0005737">
    <property type="term" value="C:cytoplasm"/>
    <property type="evidence" value="ECO:0007669"/>
    <property type="project" value="TreeGrafter"/>
</dbReference>
<dbReference type="PANTHER" id="PTHR42799:SF2">
    <property type="entry name" value="MITOCHONDRIAL PEPTIDE METHIONINE SULFOXIDE REDUCTASE"/>
    <property type="match status" value="1"/>
</dbReference>
<dbReference type="NCBIfam" id="TIGR00401">
    <property type="entry name" value="msrA"/>
    <property type="match status" value="1"/>
</dbReference>
<evidence type="ECO:0000256" key="1">
    <source>
        <dbReference type="ARBA" id="ARBA00023002"/>
    </source>
</evidence>
<evidence type="ECO:0000256" key="2">
    <source>
        <dbReference type="ARBA" id="ARBA00047806"/>
    </source>
</evidence>
<dbReference type="InterPro" id="IPR036509">
    <property type="entry name" value="Met_Sox_Rdtase_MsrA_sf"/>
</dbReference>
<evidence type="ECO:0000256" key="4">
    <source>
        <dbReference type="HAMAP-Rule" id="MF_01401"/>
    </source>
</evidence>
<dbReference type="GO" id="GO:0034599">
    <property type="term" value="P:cellular response to oxidative stress"/>
    <property type="evidence" value="ECO:0007669"/>
    <property type="project" value="TreeGrafter"/>
</dbReference>
<sequence length="179" mass="19979">MKQENNKEIILAGGCFWGTEKYFQAIKGVIKTEVGYANGKTPNPTYKEVCSGKTGHAEAVKLVYDASVVSLPFLLDMYYQVIDPVALNRQGNDVGTQYRTGIYYADPQDKPVILESLKELQTHFEKKLAIEVLPLENYSSAEDYHQKYLDKNPGGYCHIGTSAFKKAAQAVDDTVRGEK</sequence>
<comment type="similarity">
    <text evidence="4">Belongs to the MsrA Met sulfoxide reductase family.</text>
</comment>
<accession>A0A0L6U3D1</accession>
<dbReference type="EC" id="1.8.4.11" evidence="4"/>
<comment type="catalytic activity">
    <reaction evidence="3 4">
        <text>[thioredoxin]-disulfide + L-methionine + H2O = L-methionine (S)-S-oxide + [thioredoxin]-dithiol</text>
        <dbReference type="Rhea" id="RHEA:19993"/>
        <dbReference type="Rhea" id="RHEA-COMP:10698"/>
        <dbReference type="Rhea" id="RHEA-COMP:10700"/>
        <dbReference type="ChEBI" id="CHEBI:15377"/>
        <dbReference type="ChEBI" id="CHEBI:29950"/>
        <dbReference type="ChEBI" id="CHEBI:50058"/>
        <dbReference type="ChEBI" id="CHEBI:57844"/>
        <dbReference type="ChEBI" id="CHEBI:58772"/>
        <dbReference type="EC" id="1.8.4.11"/>
    </reaction>
</comment>
<evidence type="ECO:0000313" key="7">
    <source>
        <dbReference type="Proteomes" id="UP000036873"/>
    </source>
</evidence>
<reference evidence="7" key="1">
    <citation type="submission" date="2015-07" db="EMBL/GenBank/DDBJ databases">
        <title>Draft genome sequence of Acetobacterium bakii DSM 8293, a potential psychrophilic chemical producer through syngas fermentation.</title>
        <authorList>
            <person name="Song Y."/>
            <person name="Hwang S."/>
            <person name="Cho B.-K."/>
        </authorList>
    </citation>
    <scope>NUCLEOTIDE SEQUENCE [LARGE SCALE GENOMIC DNA]</scope>
    <source>
        <strain evidence="7">DSM 8239</strain>
    </source>
</reference>
<feature type="domain" description="Peptide methionine sulphoxide reductase MsrA" evidence="5">
    <location>
        <begin position="8"/>
        <end position="158"/>
    </location>
</feature>
<dbReference type="SUPFAM" id="SSF55068">
    <property type="entry name" value="Peptide methionine sulfoxide reductase"/>
    <property type="match status" value="1"/>
</dbReference>
<dbReference type="RefSeq" id="WP_050738762.1">
    <property type="nucleotide sequence ID" value="NZ_LGYO01000007.1"/>
</dbReference>
<comment type="caution">
    <text evidence="6">The sequence shown here is derived from an EMBL/GenBank/DDBJ whole genome shotgun (WGS) entry which is preliminary data.</text>
</comment>
<dbReference type="InterPro" id="IPR002569">
    <property type="entry name" value="Met_Sox_Rdtase_MsrA_dom"/>
</dbReference>
<dbReference type="EMBL" id="LGYO01000007">
    <property type="protein sequence ID" value="KNZ43026.1"/>
    <property type="molecule type" value="Genomic_DNA"/>
</dbReference>
<keyword evidence="7" id="KW-1185">Reference proteome</keyword>